<sequence length="118" mass="12818">MGGSFCLPVCPVSYARGVVGRILGRGAKNDVGQKAFLPPLISAHPFCWDRWADRIGLRTTSFDLPSVPGVLAGSLQDGRPVSGEHHRELGKPKTATKTKQKNHGNHKSRTIPLPRERA</sequence>
<feature type="region of interest" description="Disordered" evidence="1">
    <location>
        <begin position="73"/>
        <end position="118"/>
    </location>
</feature>
<reference evidence="2" key="1">
    <citation type="submission" date="2013-07" db="EMBL/GenBank/DDBJ databases">
        <title>Transcriptome sequencing and developmental regulation of gene expression in Anopheles aquasalis.</title>
        <authorList>
            <consortium name="Brazilian Malaria Network (MCT/CNPq/MS/SCTIE/DECIT/PRONEX 555648/2009-5) and Research Network on Bioactive Molecules from Arthropod Vectors (NAP-MOBIARVE"/>
            <consortium name="University of Sao Paulo)"/>
            <person name="Marinotti O."/>
            <person name="Ribeiro J.M.C."/>
            <person name="Costa-da-Silva A.L."/>
            <person name="Silva M.C.P."/>
            <person name="Lopes A.R."/>
            <person name="Barros M.S."/>
            <person name="Sa-Nunes A."/>
            <person name="Konjin B.B."/>
            <person name="Carvalho E."/>
            <person name="Suesdek L."/>
            <person name="Silva-Neto M.A.C."/>
            <person name="Capurro M.L."/>
        </authorList>
    </citation>
    <scope>NUCLEOTIDE SEQUENCE</scope>
    <source>
        <tissue evidence="2">Whole body</tissue>
    </source>
</reference>
<protein>
    <submittedName>
        <fullName evidence="2">Uncharacterized protein</fullName>
    </submittedName>
</protein>
<dbReference type="AlphaFoldDB" id="T1E8Q0"/>
<proteinExistence type="evidence at transcript level"/>
<accession>T1E8Q0</accession>
<feature type="compositionally biased region" description="Basic residues" evidence="1">
    <location>
        <begin position="94"/>
        <end position="109"/>
    </location>
</feature>
<evidence type="ECO:0000256" key="1">
    <source>
        <dbReference type="SAM" id="MobiDB-lite"/>
    </source>
</evidence>
<name>T1E8Q0_ANOAQ</name>
<feature type="compositionally biased region" description="Basic and acidic residues" evidence="1">
    <location>
        <begin position="82"/>
        <end position="91"/>
    </location>
</feature>
<evidence type="ECO:0000313" key="2">
    <source>
        <dbReference type="EMBL" id="JAA99012.1"/>
    </source>
</evidence>
<organism evidence="2">
    <name type="scientific">Anopheles aquasalis</name>
    <name type="common">Malaria mosquito</name>
    <dbReference type="NCBI Taxonomy" id="42839"/>
    <lineage>
        <taxon>Eukaryota</taxon>
        <taxon>Metazoa</taxon>
        <taxon>Ecdysozoa</taxon>
        <taxon>Arthropoda</taxon>
        <taxon>Hexapoda</taxon>
        <taxon>Insecta</taxon>
        <taxon>Pterygota</taxon>
        <taxon>Neoptera</taxon>
        <taxon>Endopterygota</taxon>
        <taxon>Diptera</taxon>
        <taxon>Nematocera</taxon>
        <taxon>Culicoidea</taxon>
        <taxon>Culicidae</taxon>
        <taxon>Anophelinae</taxon>
        <taxon>Anopheles</taxon>
    </lineage>
</organism>
<dbReference type="EMBL" id="GAMD01002578">
    <property type="protein sequence ID" value="JAA99012.1"/>
    <property type="molecule type" value="mRNA"/>
</dbReference>